<evidence type="ECO:0000256" key="1">
    <source>
        <dbReference type="SAM" id="MobiDB-lite"/>
    </source>
</evidence>
<organism evidence="3">
    <name type="scientific">marine sediment metagenome</name>
    <dbReference type="NCBI Taxonomy" id="412755"/>
    <lineage>
        <taxon>unclassified sequences</taxon>
        <taxon>metagenomes</taxon>
        <taxon>ecological metagenomes</taxon>
    </lineage>
</organism>
<comment type="caution">
    <text evidence="3">The sequence shown here is derived from an EMBL/GenBank/DDBJ whole genome shotgun (WGS) entry which is preliminary data.</text>
</comment>
<proteinExistence type="predicted"/>
<dbReference type="Pfam" id="PF02120">
    <property type="entry name" value="Flg_hook"/>
    <property type="match status" value="1"/>
</dbReference>
<feature type="compositionally biased region" description="Gly residues" evidence="1">
    <location>
        <begin position="433"/>
        <end position="444"/>
    </location>
</feature>
<protein>
    <recommendedName>
        <fullName evidence="2">Flagellar hook-length control protein-like C-terminal domain-containing protein</fullName>
    </recommendedName>
</protein>
<evidence type="ECO:0000259" key="2">
    <source>
        <dbReference type="Pfam" id="PF02120"/>
    </source>
</evidence>
<sequence>MPIGQNLQALMSAEMPRDRFAGLTSVKADSAGIEGLGGFSSILAAQQPAELKAFLGQLSQVQGQTAESNEELSRFAADGNSLPVEIKEWLQKLAMLESPLQDSSADAAGSIESTESSDVDAQEAMGLLAGLSSQWQQWMAQLPETAGLASGASAPTAASAAINTADADKALKQIIGAELSAGLPGDKVLPGAQGAMSLPEMLAQLRAVMSGSASTDADAATNKTTAGDESAAKGKVQQGDADDRLMAGNRQANPADQPQQSQRVANLAASADSQGLFAAKLAEHKGGDSAKLESSAVDALENKAATTVSAAQNALTQRPVASAAQPAAVPFGQAGWSESVVNKVMWMSSQNLRSVEIQLDPAELGPLEIKIQTRGLEHQVQFVSQNPAVRDALEAQMHRLRELFAQQGVDQLDVSVSDGSSGQQSGSEARGNFAGGESGGGRAGGSAVAGTSQVGSEDELPIAAAQSMVANSRLVDYYA</sequence>
<dbReference type="AlphaFoldDB" id="A0A0F9YF09"/>
<dbReference type="InterPro" id="IPR052563">
    <property type="entry name" value="FliK"/>
</dbReference>
<accession>A0A0F9YF09</accession>
<feature type="region of interest" description="Disordered" evidence="1">
    <location>
        <begin position="414"/>
        <end position="456"/>
    </location>
</feature>
<reference evidence="3" key="1">
    <citation type="journal article" date="2015" name="Nature">
        <title>Complex archaea that bridge the gap between prokaryotes and eukaryotes.</title>
        <authorList>
            <person name="Spang A."/>
            <person name="Saw J.H."/>
            <person name="Jorgensen S.L."/>
            <person name="Zaremba-Niedzwiedzka K."/>
            <person name="Martijn J."/>
            <person name="Lind A.E."/>
            <person name="van Eijk R."/>
            <person name="Schleper C."/>
            <person name="Guy L."/>
            <person name="Ettema T.J."/>
        </authorList>
    </citation>
    <scope>NUCLEOTIDE SEQUENCE</scope>
</reference>
<feature type="compositionally biased region" description="Low complexity" evidence="1">
    <location>
        <begin position="414"/>
        <end position="432"/>
    </location>
</feature>
<dbReference type="CDD" id="cd17470">
    <property type="entry name" value="T3SS_Flik_C"/>
    <property type="match status" value="1"/>
</dbReference>
<name>A0A0F9YF09_9ZZZZ</name>
<feature type="region of interest" description="Disordered" evidence="1">
    <location>
        <begin position="216"/>
        <end position="268"/>
    </location>
</feature>
<dbReference type="InterPro" id="IPR021136">
    <property type="entry name" value="Flagellar_hook_control-like_C"/>
</dbReference>
<feature type="domain" description="Flagellar hook-length control protein-like C-terminal" evidence="2">
    <location>
        <begin position="342"/>
        <end position="424"/>
    </location>
</feature>
<dbReference type="InterPro" id="IPR038610">
    <property type="entry name" value="FliK-like_C_sf"/>
</dbReference>
<feature type="compositionally biased region" description="Low complexity" evidence="1">
    <location>
        <begin position="216"/>
        <end position="228"/>
    </location>
</feature>
<dbReference type="PANTHER" id="PTHR37533:SF2">
    <property type="entry name" value="FLAGELLAR HOOK-LENGTH CONTROL PROTEIN"/>
    <property type="match status" value="1"/>
</dbReference>
<dbReference type="Gene3D" id="3.30.750.140">
    <property type="match status" value="1"/>
</dbReference>
<gene>
    <name evidence="3" type="ORF">LCGC14_0099900</name>
</gene>
<dbReference type="EMBL" id="LAZR01000028">
    <property type="protein sequence ID" value="KKO03069.1"/>
    <property type="molecule type" value="Genomic_DNA"/>
</dbReference>
<dbReference type="PANTHER" id="PTHR37533">
    <property type="entry name" value="FLAGELLAR HOOK-LENGTH CONTROL PROTEIN"/>
    <property type="match status" value="1"/>
</dbReference>
<evidence type="ECO:0000313" key="3">
    <source>
        <dbReference type="EMBL" id="KKO03069.1"/>
    </source>
</evidence>
<feature type="compositionally biased region" description="Polar residues" evidence="1">
    <location>
        <begin position="250"/>
        <end position="264"/>
    </location>
</feature>